<evidence type="ECO:0000256" key="5">
    <source>
        <dbReference type="ARBA" id="ARBA00023200"/>
    </source>
</evidence>
<accession>A0ABV4E8E7</accession>
<dbReference type="PANTHER" id="PTHR38107">
    <property type="match status" value="1"/>
</dbReference>
<evidence type="ECO:0000256" key="6">
    <source>
        <dbReference type="ARBA" id="ARBA00023295"/>
    </source>
</evidence>
<dbReference type="PANTHER" id="PTHR38107:SF3">
    <property type="entry name" value="LYSOZYME RRRD-RELATED"/>
    <property type="match status" value="1"/>
</dbReference>
<dbReference type="SUPFAM" id="SSF53955">
    <property type="entry name" value="Lysozyme-like"/>
    <property type="match status" value="1"/>
</dbReference>
<comment type="similarity">
    <text evidence="7">Belongs to the glycosyl hydrolase 24 family.</text>
</comment>
<proteinExistence type="inferred from homology"/>
<protein>
    <recommendedName>
        <fullName evidence="7">Lysozyme</fullName>
        <ecNumber evidence="7">3.2.1.17</ecNumber>
    </recommendedName>
</protein>
<sequence length="150" mass="16735">MNISEKGIRFIKEEEGEKLSGYLDSVGIATIGVGHTGHVDGVAVSKEMMISAEKSTELLRKDLAVVEQAIAKHVAVPLSQNQYDALCSLIFNIGVTAFVNSTVRKKLNEKHYQEAAEAFLLWKRAGKLVNLLLPRRKRERMLFLTPDAQR</sequence>
<comment type="catalytic activity">
    <reaction evidence="1 7">
        <text>Hydrolysis of (1-&gt;4)-beta-linkages between N-acetylmuramic acid and N-acetyl-D-glucosamine residues in a peptidoglycan and between N-acetyl-D-glucosamine residues in chitodextrins.</text>
        <dbReference type="EC" id="3.2.1.17"/>
    </reaction>
</comment>
<dbReference type="Gene3D" id="1.10.530.40">
    <property type="match status" value="1"/>
</dbReference>
<dbReference type="CDD" id="cd00737">
    <property type="entry name" value="lyz_endolysin_autolysin"/>
    <property type="match status" value="1"/>
</dbReference>
<dbReference type="InterPro" id="IPR033907">
    <property type="entry name" value="Endolysin_autolysin"/>
</dbReference>
<dbReference type="Proteomes" id="UP001565243">
    <property type="component" value="Unassembled WGS sequence"/>
</dbReference>
<evidence type="ECO:0000256" key="2">
    <source>
        <dbReference type="ARBA" id="ARBA00022529"/>
    </source>
</evidence>
<evidence type="ECO:0000256" key="1">
    <source>
        <dbReference type="ARBA" id="ARBA00000632"/>
    </source>
</evidence>
<dbReference type="EC" id="3.2.1.17" evidence="7"/>
<dbReference type="HAMAP" id="MF_04110">
    <property type="entry name" value="ENDOLYSIN_T4"/>
    <property type="match status" value="1"/>
</dbReference>
<dbReference type="InterPro" id="IPR023346">
    <property type="entry name" value="Lysozyme-like_dom_sf"/>
</dbReference>
<evidence type="ECO:0000313" key="9">
    <source>
        <dbReference type="Proteomes" id="UP001565243"/>
    </source>
</evidence>
<keyword evidence="9" id="KW-1185">Reference proteome</keyword>
<keyword evidence="6 7" id="KW-0326">Glycosidase</keyword>
<keyword evidence="2 7" id="KW-0929">Antimicrobial</keyword>
<dbReference type="InterPro" id="IPR023347">
    <property type="entry name" value="Lysozyme_dom_sf"/>
</dbReference>
<dbReference type="InterPro" id="IPR034690">
    <property type="entry name" value="Endolysin_T4_type"/>
</dbReference>
<keyword evidence="4 7" id="KW-0378">Hydrolase</keyword>
<comment type="caution">
    <text evidence="8">The sequence shown here is derived from an EMBL/GenBank/DDBJ whole genome shotgun (WGS) entry which is preliminary data.</text>
</comment>
<name>A0ABV4E8E7_9GAMM</name>
<organism evidence="8 9">
    <name type="scientific">Erwinia aeris</name>
    <dbReference type="NCBI Taxonomy" id="3239803"/>
    <lineage>
        <taxon>Bacteria</taxon>
        <taxon>Pseudomonadati</taxon>
        <taxon>Pseudomonadota</taxon>
        <taxon>Gammaproteobacteria</taxon>
        <taxon>Enterobacterales</taxon>
        <taxon>Erwiniaceae</taxon>
        <taxon>Erwinia</taxon>
    </lineage>
</organism>
<reference evidence="8 9" key="1">
    <citation type="submission" date="2024-07" db="EMBL/GenBank/DDBJ databases">
        <authorList>
            <person name="Hebao G."/>
        </authorList>
    </citation>
    <scope>NUCLEOTIDE SEQUENCE [LARGE SCALE GENOMIC DNA]</scope>
    <source>
        <strain evidence="8 9">ACCC 02193</strain>
    </source>
</reference>
<evidence type="ECO:0000256" key="7">
    <source>
        <dbReference type="RuleBase" id="RU003788"/>
    </source>
</evidence>
<evidence type="ECO:0000256" key="4">
    <source>
        <dbReference type="ARBA" id="ARBA00022801"/>
    </source>
</evidence>
<dbReference type="InterPro" id="IPR051018">
    <property type="entry name" value="Bacteriophage_GH24"/>
</dbReference>
<keyword evidence="3 7" id="KW-0081">Bacteriolytic enzyme</keyword>
<dbReference type="Pfam" id="PF00959">
    <property type="entry name" value="Phage_lysozyme"/>
    <property type="match status" value="1"/>
</dbReference>
<evidence type="ECO:0000313" key="8">
    <source>
        <dbReference type="EMBL" id="MEY8771178.1"/>
    </source>
</evidence>
<dbReference type="EMBL" id="JBGFFX010000006">
    <property type="protein sequence ID" value="MEY8771178.1"/>
    <property type="molecule type" value="Genomic_DNA"/>
</dbReference>
<gene>
    <name evidence="8" type="ORF">AB6T85_12195</name>
</gene>
<evidence type="ECO:0000256" key="3">
    <source>
        <dbReference type="ARBA" id="ARBA00022638"/>
    </source>
</evidence>
<dbReference type="RefSeq" id="WP_253460380.1">
    <property type="nucleotide sequence ID" value="NZ_JBGFFX010000006.1"/>
</dbReference>
<dbReference type="InterPro" id="IPR002196">
    <property type="entry name" value="Glyco_hydro_24"/>
</dbReference>
<keyword evidence="5" id="KW-1035">Host cytoplasm</keyword>